<comment type="caution">
    <text evidence="1">The sequence shown here is derived from an EMBL/GenBank/DDBJ whole genome shotgun (WGS) entry which is preliminary data.</text>
</comment>
<organism evidence="1 2">
    <name type="scientific">Algoriphagus jejuensis</name>
    <dbReference type="NCBI Taxonomy" id="419934"/>
    <lineage>
        <taxon>Bacteria</taxon>
        <taxon>Pseudomonadati</taxon>
        <taxon>Bacteroidota</taxon>
        <taxon>Cytophagia</taxon>
        <taxon>Cytophagales</taxon>
        <taxon>Cyclobacteriaceae</taxon>
        <taxon>Algoriphagus</taxon>
    </lineage>
</organism>
<protein>
    <recommendedName>
        <fullName evidence="3">YD repeat-containing protein</fullName>
    </recommendedName>
</protein>
<evidence type="ECO:0008006" key="3">
    <source>
        <dbReference type="Google" id="ProtNLM"/>
    </source>
</evidence>
<sequence>MFIGSSIGENASSTYEYNKGGHRRRIVTYNYKDGITKRREFYKSDDTVTDENPFPADDTWLKDSVWVYYDKDGQIERTEDYRSGEHGSR</sequence>
<accession>A0ABP3YB16</accession>
<evidence type="ECO:0000313" key="2">
    <source>
        <dbReference type="Proteomes" id="UP001500469"/>
    </source>
</evidence>
<reference evidence="2" key="1">
    <citation type="journal article" date="2019" name="Int. J. Syst. Evol. Microbiol.">
        <title>The Global Catalogue of Microorganisms (GCM) 10K type strain sequencing project: providing services to taxonomists for standard genome sequencing and annotation.</title>
        <authorList>
            <consortium name="The Broad Institute Genomics Platform"/>
            <consortium name="The Broad Institute Genome Sequencing Center for Infectious Disease"/>
            <person name="Wu L."/>
            <person name="Ma J."/>
        </authorList>
    </citation>
    <scope>NUCLEOTIDE SEQUENCE [LARGE SCALE GENOMIC DNA]</scope>
    <source>
        <strain evidence="2">JCM 16112</strain>
    </source>
</reference>
<evidence type="ECO:0000313" key="1">
    <source>
        <dbReference type="EMBL" id="GAA0878705.1"/>
    </source>
</evidence>
<keyword evidence="2" id="KW-1185">Reference proteome</keyword>
<gene>
    <name evidence="1" type="ORF">GCM10009119_16730</name>
</gene>
<dbReference type="EMBL" id="BAAAFI010000007">
    <property type="protein sequence ID" value="GAA0878705.1"/>
    <property type="molecule type" value="Genomic_DNA"/>
</dbReference>
<proteinExistence type="predicted"/>
<dbReference type="Proteomes" id="UP001500469">
    <property type="component" value="Unassembled WGS sequence"/>
</dbReference>
<name>A0ABP3YB16_9BACT</name>